<reference evidence="2" key="1">
    <citation type="submission" date="2023-06" db="EMBL/GenBank/DDBJ databases">
        <title>Reference genome for the Northern bat (Eptesicus nilssonii), a most northern bat species.</title>
        <authorList>
            <person name="Laine V.N."/>
            <person name="Pulliainen A.T."/>
            <person name="Lilley T.M."/>
        </authorList>
    </citation>
    <scope>NUCLEOTIDE SEQUENCE</scope>
    <source>
        <strain evidence="2">BLF_Eptnil</strain>
        <tissue evidence="2">Kidney</tissue>
    </source>
</reference>
<evidence type="ECO:0000313" key="3">
    <source>
        <dbReference type="Proteomes" id="UP001177744"/>
    </source>
</evidence>
<dbReference type="Proteomes" id="UP001177744">
    <property type="component" value="Unassembled WGS sequence"/>
</dbReference>
<evidence type="ECO:0000256" key="1">
    <source>
        <dbReference type="SAM" id="MobiDB-lite"/>
    </source>
</evidence>
<keyword evidence="3" id="KW-1185">Reference proteome</keyword>
<gene>
    <name evidence="2" type="ORF">QTO34_012512</name>
</gene>
<feature type="compositionally biased region" description="Basic and acidic residues" evidence="1">
    <location>
        <begin position="16"/>
        <end position="27"/>
    </location>
</feature>
<dbReference type="EMBL" id="JAULJE010000024">
    <property type="protein sequence ID" value="KAK1328089.1"/>
    <property type="molecule type" value="Genomic_DNA"/>
</dbReference>
<accession>A0AA40HB87</accession>
<protein>
    <submittedName>
        <fullName evidence="2">Uncharacterized protein</fullName>
    </submittedName>
</protein>
<sequence length="170" mass="19930">MMRGHLQPAGVYNSPFRKEPDPWELRLQKAKPLTPPRPKAKRKRVHSLDSWLACTSTRSFPRSHILPPIDRKQCQGPFRDISEVLKQRYKPLEPTLRVAEPINTLKEARSEFRRCDSARNVHENMFLPFSSYHKNGKYVPSMHLSSKYSSNAYGYHRFRDENPNKWIGGK</sequence>
<dbReference type="AlphaFoldDB" id="A0AA40HB87"/>
<name>A0AA40HB87_CNENI</name>
<comment type="caution">
    <text evidence="2">The sequence shown here is derived from an EMBL/GenBank/DDBJ whole genome shotgun (WGS) entry which is preliminary data.</text>
</comment>
<organism evidence="2 3">
    <name type="scientific">Cnephaeus nilssonii</name>
    <name type="common">Northern bat</name>
    <name type="synonym">Eptesicus nilssonii</name>
    <dbReference type="NCBI Taxonomy" id="3371016"/>
    <lineage>
        <taxon>Eukaryota</taxon>
        <taxon>Metazoa</taxon>
        <taxon>Chordata</taxon>
        <taxon>Craniata</taxon>
        <taxon>Vertebrata</taxon>
        <taxon>Euteleostomi</taxon>
        <taxon>Mammalia</taxon>
        <taxon>Eutheria</taxon>
        <taxon>Laurasiatheria</taxon>
        <taxon>Chiroptera</taxon>
        <taxon>Yangochiroptera</taxon>
        <taxon>Vespertilionidae</taxon>
        <taxon>Cnephaeus</taxon>
    </lineage>
</organism>
<evidence type="ECO:0000313" key="2">
    <source>
        <dbReference type="EMBL" id="KAK1328089.1"/>
    </source>
</evidence>
<feature type="non-terminal residue" evidence="2">
    <location>
        <position position="170"/>
    </location>
</feature>
<feature type="region of interest" description="Disordered" evidence="1">
    <location>
        <begin position="1"/>
        <end position="44"/>
    </location>
</feature>
<proteinExistence type="predicted"/>